<dbReference type="InterPro" id="IPR015917">
    <property type="entry name" value="Pept_C14A"/>
</dbReference>
<dbReference type="PANTHER" id="PTHR10454:SF210">
    <property type="entry name" value="CASPASE-2"/>
    <property type="match status" value="1"/>
</dbReference>
<dbReference type="SMART" id="SM00115">
    <property type="entry name" value="CASc"/>
    <property type="match status" value="1"/>
</dbReference>
<evidence type="ECO:0000313" key="4">
    <source>
        <dbReference type="Proteomes" id="UP000288716"/>
    </source>
</evidence>
<evidence type="ECO:0000313" key="3">
    <source>
        <dbReference type="EMBL" id="RWS27849.1"/>
    </source>
</evidence>
<accession>A0A443SJZ4</accession>
<dbReference type="PROSITE" id="PS50208">
    <property type="entry name" value="CASPASE_P20"/>
    <property type="match status" value="1"/>
</dbReference>
<keyword evidence="4" id="KW-1185">Reference proteome</keyword>
<dbReference type="EMBL" id="NCKV01001736">
    <property type="protein sequence ID" value="RWS27849.1"/>
    <property type="molecule type" value="Genomic_DNA"/>
</dbReference>
<dbReference type="GO" id="GO:0006508">
    <property type="term" value="P:proteolysis"/>
    <property type="evidence" value="ECO:0007669"/>
    <property type="project" value="InterPro"/>
</dbReference>
<evidence type="ECO:0000259" key="2">
    <source>
        <dbReference type="PROSITE" id="PS50208"/>
    </source>
</evidence>
<sequence length="831" mass="97763">MFSSATLSEVYGFSQELYAPIQFVGEMQELLKEKLADRNLINNTIIGLYSNPYYLTIDINFNYNIDIKFLRHLQQLRDCQATKLTGIDTEELIYDKSTKPLKNYCELFKFLLNDEMCANYQTPNDVHVNFNFKEKLDKAYVGIVLNYTDLPSTPRIRNLNVADEQIHVFHLFQLPYSQVTTEVSKILSNISPIIQQINIIIVGHGYYDNARKENYMIGHEKERIYPNDVMVMYDKCEHDFIRSIAKHVNFYACDFYDFGEQHVICRIMYDEEEKETNDFNHVFGARYSIEPFMRNIDIEFYYHDISFFEFTKIHNRRANYDCNALCLEFHNSEIEMENYIEFRLYRDDHVKISETRSYTLTSISDILNVIHSATENWNDKEVLFLNIRVNGYVHNAKFNLWFGSDIFDLNCFLRELLLRNCQLEFSPKIIHVHVILLQNEYEQVHNNLNLRGQRINVSRYGDSLQDISSISDMLFIWSTCSGYANHMMLDTGSNLSFNIAQTLRISHSQQRNFQPLLIFLGTTLNECPLEYTDLNIGKAIVFGNHELSEKCYKLNGDVNGYCIIINNQKFPQQFRQKYLTHITVKNYSEAFKRQNFECKIFNDLTCSQMWQCLIDVSLDKTLLTHNALVIIIVSISEAIDNVDVIYGIDGDYITVSALKLLFTDQSCEALKDKLKLFIVDGPRGECVNDYRNKQQIDLCENFSKVIDTRLHFMTDKLEDYLFQFNTPFGKLTHLNDFKVVSSLYKFEFYYFKQVLENGKKFLKIFVAHQNQQYDTCVAILDDFSEYDEISFWEKTRKENTLEECKVLLNSNAYCRSPKVEMLESARCFCDL</sequence>
<gene>
    <name evidence="3" type="ORF">B4U80_12834</name>
</gene>
<dbReference type="InterPro" id="IPR029030">
    <property type="entry name" value="Caspase-like_dom_sf"/>
</dbReference>
<dbReference type="OrthoDB" id="6097640at2759"/>
<comment type="similarity">
    <text evidence="1">Belongs to the peptidase C14A family.</text>
</comment>
<dbReference type="SUPFAM" id="SSF52129">
    <property type="entry name" value="Caspase-like"/>
    <property type="match status" value="1"/>
</dbReference>
<dbReference type="GO" id="GO:0043525">
    <property type="term" value="P:positive regulation of neuron apoptotic process"/>
    <property type="evidence" value="ECO:0007669"/>
    <property type="project" value="TreeGrafter"/>
</dbReference>
<dbReference type="AlphaFoldDB" id="A0A443SJZ4"/>
<protein>
    <recommendedName>
        <fullName evidence="2">Caspase family p20 domain-containing protein</fullName>
    </recommendedName>
</protein>
<name>A0A443SJZ4_9ACAR</name>
<dbReference type="Proteomes" id="UP000288716">
    <property type="component" value="Unassembled WGS sequence"/>
</dbReference>
<reference evidence="3 4" key="1">
    <citation type="journal article" date="2018" name="Gigascience">
        <title>Genomes of trombidid mites reveal novel predicted allergens and laterally-transferred genes associated with secondary metabolism.</title>
        <authorList>
            <person name="Dong X."/>
            <person name="Chaisiri K."/>
            <person name="Xia D."/>
            <person name="Armstrong S.D."/>
            <person name="Fang Y."/>
            <person name="Donnelly M.J."/>
            <person name="Kadowaki T."/>
            <person name="McGarry J.W."/>
            <person name="Darby A.C."/>
            <person name="Makepeace B.L."/>
        </authorList>
    </citation>
    <scope>NUCLEOTIDE SEQUENCE [LARGE SCALE GENOMIC DNA]</scope>
    <source>
        <strain evidence="3">UoL-UT</strain>
    </source>
</reference>
<organism evidence="3 4">
    <name type="scientific">Leptotrombidium deliense</name>
    <dbReference type="NCBI Taxonomy" id="299467"/>
    <lineage>
        <taxon>Eukaryota</taxon>
        <taxon>Metazoa</taxon>
        <taxon>Ecdysozoa</taxon>
        <taxon>Arthropoda</taxon>
        <taxon>Chelicerata</taxon>
        <taxon>Arachnida</taxon>
        <taxon>Acari</taxon>
        <taxon>Acariformes</taxon>
        <taxon>Trombidiformes</taxon>
        <taxon>Prostigmata</taxon>
        <taxon>Anystina</taxon>
        <taxon>Parasitengona</taxon>
        <taxon>Trombiculoidea</taxon>
        <taxon>Trombiculidae</taxon>
        <taxon>Leptotrombidium</taxon>
    </lineage>
</organism>
<dbReference type="Gene3D" id="3.40.50.1460">
    <property type="match status" value="1"/>
</dbReference>
<dbReference type="GO" id="GO:0004197">
    <property type="term" value="F:cysteine-type endopeptidase activity"/>
    <property type="evidence" value="ECO:0007669"/>
    <property type="project" value="InterPro"/>
</dbReference>
<dbReference type="InterPro" id="IPR011600">
    <property type="entry name" value="Pept_C14_caspase"/>
</dbReference>
<proteinExistence type="inferred from homology"/>
<dbReference type="InterPro" id="IPR001309">
    <property type="entry name" value="Pept_C14_p20"/>
</dbReference>
<evidence type="ECO:0000256" key="1">
    <source>
        <dbReference type="ARBA" id="ARBA00010134"/>
    </source>
</evidence>
<dbReference type="PRINTS" id="PR00376">
    <property type="entry name" value="IL1BCENZYME"/>
</dbReference>
<dbReference type="GO" id="GO:0006915">
    <property type="term" value="P:apoptotic process"/>
    <property type="evidence" value="ECO:0007669"/>
    <property type="project" value="TreeGrafter"/>
</dbReference>
<dbReference type="VEuPathDB" id="VectorBase:LDEU004191"/>
<dbReference type="GO" id="GO:0005737">
    <property type="term" value="C:cytoplasm"/>
    <property type="evidence" value="ECO:0007669"/>
    <property type="project" value="TreeGrafter"/>
</dbReference>
<dbReference type="PANTHER" id="PTHR10454">
    <property type="entry name" value="CASPASE"/>
    <property type="match status" value="1"/>
</dbReference>
<dbReference type="Pfam" id="PF00656">
    <property type="entry name" value="Peptidase_C14"/>
    <property type="match status" value="1"/>
</dbReference>
<comment type="caution">
    <text evidence="3">The sequence shown here is derived from an EMBL/GenBank/DDBJ whole genome shotgun (WGS) entry which is preliminary data.</text>
</comment>
<dbReference type="STRING" id="299467.A0A443SJZ4"/>
<dbReference type="InterPro" id="IPR002398">
    <property type="entry name" value="Pept_C14"/>
</dbReference>
<feature type="domain" description="Caspase family p20" evidence="2">
    <location>
        <begin position="558"/>
        <end position="686"/>
    </location>
</feature>